<dbReference type="SUPFAM" id="SSF140959">
    <property type="entry name" value="Indolic compounds 2,3-dioxygenase-like"/>
    <property type="match status" value="1"/>
</dbReference>
<evidence type="ECO:0000313" key="5">
    <source>
        <dbReference type="EMBL" id="KAH9830285.1"/>
    </source>
</evidence>
<evidence type="ECO:0000256" key="1">
    <source>
        <dbReference type="ARBA" id="ARBA00007119"/>
    </source>
</evidence>
<accession>A0ABQ8K0S8</accession>
<name>A0ABQ8K0S8_9APHY</name>
<dbReference type="Pfam" id="PF01231">
    <property type="entry name" value="IDO"/>
    <property type="match status" value="1"/>
</dbReference>
<comment type="similarity">
    <text evidence="1">Belongs to the indoleamine 2,3-dioxygenase family.</text>
</comment>
<evidence type="ECO:0000256" key="4">
    <source>
        <dbReference type="SAM" id="MobiDB-lite"/>
    </source>
</evidence>
<dbReference type="Gene3D" id="1.20.58.480">
    <property type="match status" value="1"/>
</dbReference>
<sequence>MDHIHPDNIPLNHFLALPRPDHGLAAAGTPDTSTLAAHDFDVDTRTGFMPPRPLSRLPQEWASWETALDEARSSRLQLADKPDLSPEDAERSERWRDRVRQLPILSTDHLKRSEVLLRRAHHVLSWIMHFYVHSLPISVSEICIPPPVTVPLLQVSAQLQLPPVLTYSDDVINNWEYITPPTSEFPPRPPALDNLRCQTLFTETRDEEEFYLASARIELRGVEALTLMRAMMDEAFLGDATALRRITTYLHTLAGVIRELTSILADVRKGCDPDVFYNEIRPWFRGADSSDGKRKWVFQGIELDPTLREPTELSGPSAGQSSLIHALDVFLGVDQYSHSNFMSNKPVPMARAQTAPAVLPAPGTSGPATATFSSAPGSSSVPFLTRMQSYMPRHHRAFLRHLSSNPRPIRTLVETSGEKNLLEAYNVAVSALKVFRDEHVKIVALYILVPSKKAREAAGKSKEDSAAKGTGGTDAFQFVKGVRDQTAGALLKSGE</sequence>
<dbReference type="Proteomes" id="UP000814176">
    <property type="component" value="Unassembled WGS sequence"/>
</dbReference>
<gene>
    <name evidence="5" type="ORF">C8Q71DRAFT_372664</name>
</gene>
<comment type="caution">
    <text evidence="5">The sequence shown here is derived from an EMBL/GenBank/DDBJ whole genome shotgun (WGS) entry which is preliminary data.</text>
</comment>
<organism evidence="5 6">
    <name type="scientific">Rhodofomes roseus</name>
    <dbReference type="NCBI Taxonomy" id="34475"/>
    <lineage>
        <taxon>Eukaryota</taxon>
        <taxon>Fungi</taxon>
        <taxon>Dikarya</taxon>
        <taxon>Basidiomycota</taxon>
        <taxon>Agaricomycotina</taxon>
        <taxon>Agaricomycetes</taxon>
        <taxon>Polyporales</taxon>
        <taxon>Rhodofomes</taxon>
    </lineage>
</organism>
<dbReference type="RefSeq" id="XP_047773607.1">
    <property type="nucleotide sequence ID" value="XM_047918142.1"/>
</dbReference>
<dbReference type="GeneID" id="71998874"/>
<dbReference type="InterPro" id="IPR000898">
    <property type="entry name" value="Indolamine_dOase"/>
</dbReference>
<proteinExistence type="inferred from homology"/>
<reference evidence="5 6" key="1">
    <citation type="journal article" date="2021" name="Environ. Microbiol.">
        <title>Gene family expansions and transcriptome signatures uncover fungal adaptations to wood decay.</title>
        <authorList>
            <person name="Hage H."/>
            <person name="Miyauchi S."/>
            <person name="Viragh M."/>
            <person name="Drula E."/>
            <person name="Min B."/>
            <person name="Chaduli D."/>
            <person name="Navarro D."/>
            <person name="Favel A."/>
            <person name="Norest M."/>
            <person name="Lesage-Meessen L."/>
            <person name="Balint B."/>
            <person name="Merenyi Z."/>
            <person name="de Eugenio L."/>
            <person name="Morin E."/>
            <person name="Martinez A.T."/>
            <person name="Baldrian P."/>
            <person name="Stursova M."/>
            <person name="Martinez M.J."/>
            <person name="Novotny C."/>
            <person name="Magnuson J.K."/>
            <person name="Spatafora J.W."/>
            <person name="Maurice S."/>
            <person name="Pangilinan J."/>
            <person name="Andreopoulos W."/>
            <person name="LaButti K."/>
            <person name="Hundley H."/>
            <person name="Na H."/>
            <person name="Kuo A."/>
            <person name="Barry K."/>
            <person name="Lipzen A."/>
            <person name="Henrissat B."/>
            <person name="Riley R."/>
            <person name="Ahrendt S."/>
            <person name="Nagy L.G."/>
            <person name="Grigoriev I.V."/>
            <person name="Martin F."/>
            <person name="Rosso M.N."/>
        </authorList>
    </citation>
    <scope>NUCLEOTIDE SEQUENCE [LARGE SCALE GENOMIC DNA]</scope>
    <source>
        <strain evidence="5 6">CIRM-BRFM 1785</strain>
    </source>
</reference>
<evidence type="ECO:0000313" key="6">
    <source>
        <dbReference type="Proteomes" id="UP000814176"/>
    </source>
</evidence>
<keyword evidence="6" id="KW-1185">Reference proteome</keyword>
<protein>
    <submittedName>
        <fullName evidence="5">Tryptophan 2,3-dioxygenase</fullName>
    </submittedName>
</protein>
<evidence type="ECO:0000256" key="3">
    <source>
        <dbReference type="ARBA" id="ARBA00023004"/>
    </source>
</evidence>
<keyword evidence="3" id="KW-0408">Iron</keyword>
<dbReference type="EMBL" id="JADCUA010000032">
    <property type="protein sequence ID" value="KAH9830285.1"/>
    <property type="molecule type" value="Genomic_DNA"/>
</dbReference>
<feature type="region of interest" description="Disordered" evidence="4">
    <location>
        <begin position="74"/>
        <end position="93"/>
    </location>
</feature>
<keyword evidence="2" id="KW-0479">Metal-binding</keyword>
<dbReference type="PANTHER" id="PTHR28657:SF5">
    <property type="entry name" value="INDOLEAMINE 2,3-DIOXYGENASE"/>
    <property type="match status" value="1"/>
</dbReference>
<evidence type="ECO:0000256" key="2">
    <source>
        <dbReference type="ARBA" id="ARBA00022723"/>
    </source>
</evidence>
<dbReference type="InterPro" id="IPR037217">
    <property type="entry name" value="Trp/Indoleamine_2_3_dOase-like"/>
</dbReference>
<dbReference type="PANTHER" id="PTHR28657">
    <property type="entry name" value="INDOLEAMINE 2,3-DIOXYGENASE"/>
    <property type="match status" value="1"/>
</dbReference>